<keyword evidence="1" id="KW-0472">Membrane</keyword>
<evidence type="ECO:0000256" key="1">
    <source>
        <dbReference type="SAM" id="Phobius"/>
    </source>
</evidence>
<comment type="caution">
    <text evidence="2">The sequence shown here is derived from an EMBL/GenBank/DDBJ whole genome shotgun (WGS) entry which is preliminary data.</text>
</comment>
<keyword evidence="1" id="KW-1133">Transmembrane helix</keyword>
<evidence type="ECO:0000313" key="2">
    <source>
        <dbReference type="EMBL" id="MBB4744850.1"/>
    </source>
</evidence>
<organism evidence="2 3">
    <name type="scientific">Actinoplanes octamycinicus</name>
    <dbReference type="NCBI Taxonomy" id="135948"/>
    <lineage>
        <taxon>Bacteria</taxon>
        <taxon>Bacillati</taxon>
        <taxon>Actinomycetota</taxon>
        <taxon>Actinomycetes</taxon>
        <taxon>Micromonosporales</taxon>
        <taxon>Micromonosporaceae</taxon>
        <taxon>Actinoplanes</taxon>
    </lineage>
</organism>
<dbReference type="RefSeq" id="WP_185045003.1">
    <property type="nucleotide sequence ID" value="NZ_BAABFG010000005.1"/>
</dbReference>
<proteinExistence type="predicted"/>
<keyword evidence="3" id="KW-1185">Reference proteome</keyword>
<name>A0A7W7H6D9_9ACTN</name>
<protein>
    <submittedName>
        <fullName evidence="2">Uncharacterized protein</fullName>
    </submittedName>
</protein>
<dbReference type="Proteomes" id="UP000546162">
    <property type="component" value="Unassembled WGS sequence"/>
</dbReference>
<reference evidence="2 3" key="1">
    <citation type="submission" date="2020-08" db="EMBL/GenBank/DDBJ databases">
        <title>Sequencing the genomes of 1000 actinobacteria strains.</title>
        <authorList>
            <person name="Klenk H.-P."/>
        </authorList>
    </citation>
    <scope>NUCLEOTIDE SEQUENCE [LARGE SCALE GENOMIC DNA]</scope>
    <source>
        <strain evidence="2 3">DSM 45809</strain>
    </source>
</reference>
<feature type="transmembrane region" description="Helical" evidence="1">
    <location>
        <begin position="7"/>
        <end position="27"/>
    </location>
</feature>
<sequence>MAKIPRLVPTVLLAVGFAILFAIRWALSWIAAFHPAFFLGGSAVVIVATTAGVSLARRRRRRRMVREVQAAGWDPIDAQGRQWPWDGQLRQGAVTVETVWTREVAGFPVIVGRVRWTGNAFAGLVREREAHGLVVVVRLPQPEPAMALRSMYRFVGDSPRLDRPELRWAALRDELPTWTVVGDELFTVETHQDWITPEATDRSVHRALHVLNLLGIASHLPADGTSVGVDSRSSLDRAPLAFDSRSSADGTCLEAAAPAVAGPDTSDLEGAGLDVTRLRGLGLDSARLRALGFDVPDSETSNP</sequence>
<feature type="transmembrane region" description="Helical" evidence="1">
    <location>
        <begin position="33"/>
        <end position="56"/>
    </location>
</feature>
<dbReference type="EMBL" id="JACHNB010000001">
    <property type="protein sequence ID" value="MBB4744850.1"/>
    <property type="molecule type" value="Genomic_DNA"/>
</dbReference>
<evidence type="ECO:0000313" key="3">
    <source>
        <dbReference type="Proteomes" id="UP000546162"/>
    </source>
</evidence>
<keyword evidence="1" id="KW-0812">Transmembrane</keyword>
<gene>
    <name evidence="2" type="ORF">BJY16_008309</name>
</gene>
<dbReference type="AlphaFoldDB" id="A0A7W7H6D9"/>
<accession>A0A7W7H6D9</accession>